<protein>
    <submittedName>
        <fullName evidence="2">Uncharacterized protein</fullName>
    </submittedName>
</protein>
<dbReference type="Proteomes" id="UP000192639">
    <property type="component" value="Unassembled WGS sequence"/>
</dbReference>
<dbReference type="VEuPathDB" id="MicrosporidiaDB:ECANGB1_1604"/>
<sequence>MKHSQQFDDSVFDRDDSSNRSRHRETWHRIETEISQRRMREVQVEYYAHGLSGGSITGGITSRIQSYYTRVNEAVSSRLSRCRRVIRELVNGIRSQNRQEAV</sequence>
<gene>
    <name evidence="2" type="ORF">ECANGB1_1604</name>
</gene>
<evidence type="ECO:0000313" key="2">
    <source>
        <dbReference type="EMBL" id="ORD93738.1"/>
    </source>
</evidence>
<feature type="region of interest" description="Disordered" evidence="1">
    <location>
        <begin position="1"/>
        <end position="25"/>
    </location>
</feature>
<comment type="caution">
    <text evidence="2">The sequence shown here is derived from an EMBL/GenBank/DDBJ whole genome shotgun (WGS) entry which is preliminary data.</text>
</comment>
<evidence type="ECO:0000313" key="3">
    <source>
        <dbReference type="Proteomes" id="UP000192639"/>
    </source>
</evidence>
<dbReference type="EMBL" id="LWDP01000051">
    <property type="protein sequence ID" value="ORD93738.1"/>
    <property type="molecule type" value="Genomic_DNA"/>
</dbReference>
<dbReference type="AlphaFoldDB" id="A0A1Y1S5Q2"/>
<accession>A0A1Y1S5Q2</accession>
<keyword evidence="3" id="KW-1185">Reference proteome</keyword>
<reference evidence="2 3" key="1">
    <citation type="journal article" date="2017" name="Environ. Microbiol.">
        <title>Decay of the glycolytic pathway and adaptation to intranuclear parasitism within Enterocytozoonidae microsporidia.</title>
        <authorList>
            <person name="Wiredu Boakye D."/>
            <person name="Jaroenlak P."/>
            <person name="Prachumwat A."/>
            <person name="Williams T.A."/>
            <person name="Bateman K.S."/>
            <person name="Itsathitphaisarn O."/>
            <person name="Sritunyalucksana K."/>
            <person name="Paszkiewicz K.H."/>
            <person name="Moore K.A."/>
            <person name="Stentiford G.D."/>
            <person name="Williams B.A."/>
        </authorList>
    </citation>
    <scope>NUCLEOTIDE SEQUENCE [LARGE SCALE GENOMIC DNA]</scope>
    <source>
        <strain evidence="2 3">GB1</strain>
    </source>
</reference>
<evidence type="ECO:0000256" key="1">
    <source>
        <dbReference type="SAM" id="MobiDB-lite"/>
    </source>
</evidence>
<proteinExistence type="predicted"/>
<organism evidence="2 3">
    <name type="scientific">Enterospora canceri</name>
    <dbReference type="NCBI Taxonomy" id="1081671"/>
    <lineage>
        <taxon>Eukaryota</taxon>
        <taxon>Fungi</taxon>
        <taxon>Fungi incertae sedis</taxon>
        <taxon>Microsporidia</taxon>
        <taxon>Enterocytozoonidae</taxon>
        <taxon>Enterospora</taxon>
    </lineage>
</organism>
<name>A0A1Y1S5Q2_9MICR</name>